<dbReference type="InterPro" id="IPR005503">
    <property type="entry name" value="FliL"/>
</dbReference>
<keyword evidence="11" id="KW-0282">Flagellum</keyword>
<keyword evidence="4" id="KW-1003">Cell membrane</keyword>
<accession>A0A4R0G5S8</accession>
<gene>
    <name evidence="11" type="ORF">E0L20_19820</name>
    <name evidence="12" type="ORF">VPX56_01985</name>
</gene>
<dbReference type="GO" id="GO:0005886">
    <property type="term" value="C:plasma membrane"/>
    <property type="evidence" value="ECO:0007669"/>
    <property type="project" value="UniProtKB-SubCell"/>
</dbReference>
<dbReference type="AlphaFoldDB" id="A0A4R0G5S8"/>
<dbReference type="Pfam" id="PF03748">
    <property type="entry name" value="FliL"/>
    <property type="match status" value="1"/>
</dbReference>
<evidence type="ECO:0000313" key="11">
    <source>
        <dbReference type="EMBL" id="TCB90221.1"/>
    </source>
</evidence>
<keyword evidence="6" id="KW-0812">Transmembrane</keyword>
<dbReference type="GO" id="GO:0071973">
    <property type="term" value="P:bacterial-type flagellum-dependent cell motility"/>
    <property type="evidence" value="ECO:0007669"/>
    <property type="project" value="InterPro"/>
</dbReference>
<organism evidence="11 13">
    <name type="scientific">Enterobacter wuhouensis</name>
    <dbReference type="NCBI Taxonomy" id="2529381"/>
    <lineage>
        <taxon>Bacteria</taxon>
        <taxon>Pseudomonadati</taxon>
        <taxon>Pseudomonadota</taxon>
        <taxon>Gammaproteobacteria</taxon>
        <taxon>Enterobacterales</taxon>
        <taxon>Enterobacteriaceae</taxon>
        <taxon>Enterobacter</taxon>
    </lineage>
</organism>
<keyword evidence="7 10" id="KW-0283">Flagellar rotation</keyword>
<comment type="subcellular location">
    <subcellularLocation>
        <location evidence="10">Cell inner membrane</location>
    </subcellularLocation>
    <subcellularLocation>
        <location evidence="2">Cell membrane</location>
        <topology evidence="2">Single-pass membrane protein</topology>
    </subcellularLocation>
</comment>
<dbReference type="Proteomes" id="UP000291424">
    <property type="component" value="Unassembled WGS sequence"/>
</dbReference>
<evidence type="ECO:0000313" key="14">
    <source>
        <dbReference type="Proteomes" id="UP001330482"/>
    </source>
</evidence>
<evidence type="ECO:0000256" key="10">
    <source>
        <dbReference type="RuleBase" id="RU364125"/>
    </source>
</evidence>
<name>A0A4R0G5S8_9ENTR</name>
<dbReference type="OrthoDB" id="6555669at2"/>
<reference evidence="11 13" key="1">
    <citation type="submission" date="2019-02" db="EMBL/GenBank/DDBJ databases">
        <title>The draft genome of Enterobacter spp. strains.</title>
        <authorList>
            <person name="Wang C."/>
            <person name="Feng Y."/>
            <person name="Zong Z."/>
        </authorList>
    </citation>
    <scope>NUCLEOTIDE SEQUENCE [LARGE SCALE GENOMIC DNA]</scope>
    <source>
        <strain evidence="11 13">WCHEW120002</strain>
    </source>
</reference>
<evidence type="ECO:0000256" key="3">
    <source>
        <dbReference type="ARBA" id="ARBA00008281"/>
    </source>
</evidence>
<keyword evidence="11" id="KW-0969">Cilium</keyword>
<evidence type="ECO:0000256" key="4">
    <source>
        <dbReference type="ARBA" id="ARBA00022475"/>
    </source>
</evidence>
<keyword evidence="9 10" id="KW-0472">Membrane</keyword>
<proteinExistence type="inferred from homology"/>
<dbReference type="GO" id="GO:0006935">
    <property type="term" value="P:chemotaxis"/>
    <property type="evidence" value="ECO:0007669"/>
    <property type="project" value="UniProtKB-KW"/>
</dbReference>
<dbReference type="Proteomes" id="UP001330482">
    <property type="component" value="Chromosome"/>
</dbReference>
<evidence type="ECO:0000256" key="8">
    <source>
        <dbReference type="ARBA" id="ARBA00022989"/>
    </source>
</evidence>
<keyword evidence="10" id="KW-0997">Cell inner membrane</keyword>
<dbReference type="EMBL" id="CP142124">
    <property type="protein sequence ID" value="WRW31920.1"/>
    <property type="molecule type" value="Genomic_DNA"/>
</dbReference>
<evidence type="ECO:0000313" key="13">
    <source>
        <dbReference type="Proteomes" id="UP000291424"/>
    </source>
</evidence>
<protein>
    <recommendedName>
        <fullName evidence="10">Flagellar protein FliL</fullName>
    </recommendedName>
</protein>
<comment type="function">
    <text evidence="1 10">Controls the rotational direction of flagella during chemotaxis.</text>
</comment>
<dbReference type="GO" id="GO:0009425">
    <property type="term" value="C:bacterial-type flagellum basal body"/>
    <property type="evidence" value="ECO:0007669"/>
    <property type="project" value="InterPro"/>
</dbReference>
<evidence type="ECO:0000256" key="6">
    <source>
        <dbReference type="ARBA" id="ARBA00022692"/>
    </source>
</evidence>
<evidence type="ECO:0000256" key="7">
    <source>
        <dbReference type="ARBA" id="ARBA00022779"/>
    </source>
</evidence>
<reference evidence="12 14" key="2">
    <citation type="submission" date="2024-01" db="EMBL/GenBank/DDBJ databases">
        <title>AV1 has a protective and therapeutic effect against plant viruses.</title>
        <authorList>
            <person name="Wang F."/>
        </authorList>
    </citation>
    <scope>NUCLEOTIDE SEQUENCE [LARGE SCALE GENOMIC DNA]</scope>
    <source>
        <strain evidence="12 14">AV1</strain>
    </source>
</reference>
<dbReference type="RefSeq" id="WP_131635436.1">
    <property type="nucleotide sequence ID" value="NZ_CP142124.1"/>
</dbReference>
<evidence type="ECO:0000313" key="12">
    <source>
        <dbReference type="EMBL" id="WRW31920.1"/>
    </source>
</evidence>
<comment type="similarity">
    <text evidence="3 10">Belongs to the FliL family.</text>
</comment>
<sequence>MTIKTFSLGLVIALIAAIFAAVLTVLGTHLLSQDEGKLSAISSMFSSTEESSVEFVEIKNVVVTLKSHGDSERYLLLELALATHSANDTRRAEELSPAIRGATVNLLSSMEYDTVRAMSVELLHDKLMQAYEERFQSLNTRMPFKDVIISKMVFQ</sequence>
<keyword evidence="14" id="KW-1185">Reference proteome</keyword>
<keyword evidence="5 10" id="KW-0145">Chemotaxis</keyword>
<evidence type="ECO:0000256" key="2">
    <source>
        <dbReference type="ARBA" id="ARBA00004162"/>
    </source>
</evidence>
<keyword evidence="8" id="KW-1133">Transmembrane helix</keyword>
<evidence type="ECO:0000256" key="9">
    <source>
        <dbReference type="ARBA" id="ARBA00023136"/>
    </source>
</evidence>
<evidence type="ECO:0000256" key="1">
    <source>
        <dbReference type="ARBA" id="ARBA00002254"/>
    </source>
</evidence>
<evidence type="ECO:0000256" key="5">
    <source>
        <dbReference type="ARBA" id="ARBA00022500"/>
    </source>
</evidence>
<keyword evidence="11" id="KW-0966">Cell projection</keyword>
<dbReference type="EMBL" id="SJOO01000011">
    <property type="protein sequence ID" value="TCB90221.1"/>
    <property type="molecule type" value="Genomic_DNA"/>
</dbReference>